<dbReference type="AlphaFoldDB" id="A0A426ZYL5"/>
<evidence type="ECO:0000313" key="2">
    <source>
        <dbReference type="EMBL" id="RRT69054.1"/>
    </source>
</evidence>
<feature type="region of interest" description="Disordered" evidence="1">
    <location>
        <begin position="74"/>
        <end position="136"/>
    </location>
</feature>
<evidence type="ECO:0000256" key="1">
    <source>
        <dbReference type="SAM" id="MobiDB-lite"/>
    </source>
</evidence>
<accession>A0A426ZYL5</accession>
<proteinExistence type="predicted"/>
<organism evidence="2 3">
    <name type="scientific">Ensete ventricosum</name>
    <name type="common">Abyssinian banana</name>
    <name type="synonym">Musa ensete</name>
    <dbReference type="NCBI Taxonomy" id="4639"/>
    <lineage>
        <taxon>Eukaryota</taxon>
        <taxon>Viridiplantae</taxon>
        <taxon>Streptophyta</taxon>
        <taxon>Embryophyta</taxon>
        <taxon>Tracheophyta</taxon>
        <taxon>Spermatophyta</taxon>
        <taxon>Magnoliopsida</taxon>
        <taxon>Liliopsida</taxon>
        <taxon>Zingiberales</taxon>
        <taxon>Musaceae</taxon>
        <taxon>Ensete</taxon>
    </lineage>
</organism>
<feature type="region of interest" description="Disordered" evidence="1">
    <location>
        <begin position="1"/>
        <end position="49"/>
    </location>
</feature>
<sequence length="248" mass="27350">MAAARRKRKETRKRADQETAIDDSRRRHGRHSSASSPSIELPAFRDLNPPTFARSTAPLVEKDAAIPHHRGHFFSSSANERDVPNKGKCNAVGLRGERTSPTVFGAKEARSGGRPPSRRLRILGRSSSADGDGVDVRHRDGERFPPLQDLGVLAAQGDGCRKVHCVGHVHSVGVRVGHLLLPRWEERGGRLGVRVAVHRPRERGGRRVGAFELTLLDQSGKEQHKVHSHFGRVLGSGPYTVKHRGSMW</sequence>
<feature type="compositionally biased region" description="Basic and acidic residues" evidence="1">
    <location>
        <begin position="13"/>
        <end position="25"/>
    </location>
</feature>
<name>A0A426ZYL5_ENSVE</name>
<dbReference type="Proteomes" id="UP000287651">
    <property type="component" value="Unassembled WGS sequence"/>
</dbReference>
<reference evidence="2 3" key="1">
    <citation type="journal article" date="2014" name="Agronomy (Basel)">
        <title>A Draft Genome Sequence for Ensete ventricosum, the Drought-Tolerant Tree Against Hunger.</title>
        <authorList>
            <person name="Harrison J."/>
            <person name="Moore K.A."/>
            <person name="Paszkiewicz K."/>
            <person name="Jones T."/>
            <person name="Grant M."/>
            <person name="Ambacheew D."/>
            <person name="Muzemil S."/>
            <person name="Studholme D.J."/>
        </authorList>
    </citation>
    <scope>NUCLEOTIDE SEQUENCE [LARGE SCALE GENOMIC DNA]</scope>
</reference>
<evidence type="ECO:0000313" key="3">
    <source>
        <dbReference type="Proteomes" id="UP000287651"/>
    </source>
</evidence>
<comment type="caution">
    <text evidence="2">The sequence shown here is derived from an EMBL/GenBank/DDBJ whole genome shotgun (WGS) entry which is preliminary data.</text>
</comment>
<dbReference type="EMBL" id="AMZH03004485">
    <property type="protein sequence ID" value="RRT69054.1"/>
    <property type="molecule type" value="Genomic_DNA"/>
</dbReference>
<protein>
    <submittedName>
        <fullName evidence="2">Uncharacterized protein</fullName>
    </submittedName>
</protein>
<gene>
    <name evidence="2" type="ORF">B296_00017758</name>
</gene>
<feature type="compositionally biased region" description="Basic residues" evidence="1">
    <location>
        <begin position="1"/>
        <end position="12"/>
    </location>
</feature>